<accession>A0A4U3B5S6</accession>
<feature type="non-terminal residue" evidence="1">
    <location>
        <position position="1"/>
    </location>
</feature>
<dbReference type="AlphaFoldDB" id="A0A4U3B5S6"/>
<name>A0A4U3B5S6_9BACI</name>
<sequence>DISTDEFINPEYTEEVLQGHLETLSRHQEKLEKMEIIFKVKQMEKTDPVEAAKYYVAYLQNQKARK</sequence>
<reference evidence="1 2" key="1">
    <citation type="journal article" date="2019" name="Environ. Microbiol.">
        <title>An active ?-lactamase is a part of an orchestrated cell wall stress resistance network of Bacillus subtilis and related rhizosphere species.</title>
        <authorList>
            <person name="Bucher T."/>
            <person name="Keren-Paz A."/>
            <person name="Hausser J."/>
            <person name="Olender T."/>
            <person name="Cytryn E."/>
            <person name="Kolodkin-Gal I."/>
        </authorList>
    </citation>
    <scope>NUCLEOTIDE SEQUENCE [LARGE SCALE GENOMIC DNA]</scope>
    <source>
        <strain evidence="1 2">I5</strain>
    </source>
</reference>
<protein>
    <submittedName>
        <fullName evidence="1">DNA primase</fullName>
    </submittedName>
</protein>
<proteinExistence type="predicted"/>
<dbReference type="EMBL" id="SZON01000268">
    <property type="protein sequence ID" value="TKI97046.1"/>
    <property type="molecule type" value="Genomic_DNA"/>
</dbReference>
<organism evidence="1 2">
    <name type="scientific">Bacillus wiedmannii</name>
    <dbReference type="NCBI Taxonomy" id="1890302"/>
    <lineage>
        <taxon>Bacteria</taxon>
        <taxon>Bacillati</taxon>
        <taxon>Bacillota</taxon>
        <taxon>Bacilli</taxon>
        <taxon>Bacillales</taxon>
        <taxon>Bacillaceae</taxon>
        <taxon>Bacillus</taxon>
        <taxon>Bacillus cereus group</taxon>
    </lineage>
</organism>
<evidence type="ECO:0000313" key="1">
    <source>
        <dbReference type="EMBL" id="TKI97046.1"/>
    </source>
</evidence>
<dbReference type="Proteomes" id="UP000305222">
    <property type="component" value="Unassembled WGS sequence"/>
</dbReference>
<evidence type="ECO:0000313" key="2">
    <source>
        <dbReference type="Proteomes" id="UP000305222"/>
    </source>
</evidence>
<gene>
    <name evidence="1" type="ORF">FC699_08715</name>
</gene>
<comment type="caution">
    <text evidence="1">The sequence shown here is derived from an EMBL/GenBank/DDBJ whole genome shotgun (WGS) entry which is preliminary data.</text>
</comment>